<evidence type="ECO:0000256" key="1">
    <source>
        <dbReference type="ARBA" id="ARBA00022649"/>
    </source>
</evidence>
<protein>
    <recommendedName>
        <fullName evidence="4">Plasmid stabilization system protein</fullName>
    </recommendedName>
</protein>
<sequence length="124" mass="14585">MAVKRPVFTENFSANLAAIGVFLEPDGRAAFDRLLDKLFDETIPTLCRFPQSGRTFLNRTIKSTKAEELVKRLRGLIKKDDDLRECLKDDHLILYLVRQDRIVFLAVKHHRQLSFDLKHFWQEE</sequence>
<evidence type="ECO:0000313" key="3">
    <source>
        <dbReference type="Proteomes" id="UP000001660"/>
    </source>
</evidence>
<dbReference type="eggNOG" id="COG3668">
    <property type="taxonomic scope" value="Bacteria"/>
</dbReference>
<name>D8PCH6_9BACT</name>
<dbReference type="STRING" id="330214.NIDE1178"/>
<dbReference type="InterPro" id="IPR035093">
    <property type="entry name" value="RelE/ParE_toxin_dom_sf"/>
</dbReference>
<dbReference type="InterPro" id="IPR007712">
    <property type="entry name" value="RelE/ParE_toxin"/>
</dbReference>
<dbReference type="Gene3D" id="3.30.2310.20">
    <property type="entry name" value="RelE-like"/>
    <property type="match status" value="1"/>
</dbReference>
<evidence type="ECO:0000313" key="2">
    <source>
        <dbReference type="EMBL" id="CBK40935.1"/>
    </source>
</evidence>
<proteinExistence type="predicted"/>
<evidence type="ECO:0008006" key="4">
    <source>
        <dbReference type="Google" id="ProtNLM"/>
    </source>
</evidence>
<gene>
    <name evidence="2" type="ORF">NIDE1178</name>
</gene>
<keyword evidence="1" id="KW-1277">Toxin-antitoxin system</keyword>
<dbReference type="OrthoDB" id="5405593at2"/>
<accession>D8PCH6</accession>
<dbReference type="HOGENOM" id="CLU_153065_0_0_0"/>
<dbReference type="KEGG" id="nde:NIDE1178"/>
<dbReference type="AlphaFoldDB" id="D8PCH6"/>
<organism evidence="2 3">
    <name type="scientific">Nitrospira defluvii</name>
    <dbReference type="NCBI Taxonomy" id="330214"/>
    <lineage>
        <taxon>Bacteria</taxon>
        <taxon>Pseudomonadati</taxon>
        <taxon>Nitrospirota</taxon>
        <taxon>Nitrospiria</taxon>
        <taxon>Nitrospirales</taxon>
        <taxon>Nitrospiraceae</taxon>
        <taxon>Nitrospira</taxon>
    </lineage>
</organism>
<dbReference type="Proteomes" id="UP000001660">
    <property type="component" value="Chromosome"/>
</dbReference>
<keyword evidence="3" id="KW-1185">Reference proteome</keyword>
<dbReference type="Pfam" id="PF05016">
    <property type="entry name" value="ParE_toxin"/>
    <property type="match status" value="1"/>
</dbReference>
<dbReference type="EMBL" id="FP929003">
    <property type="protein sequence ID" value="CBK40935.1"/>
    <property type="molecule type" value="Genomic_DNA"/>
</dbReference>
<reference evidence="2 3" key="1">
    <citation type="journal article" date="2010" name="Proc. Natl. Acad. Sci. U.S.A.">
        <title>A Nitrospira metagenome illuminates the physiology and evolution of globally important nitrite-oxidizing bacteria.</title>
        <authorList>
            <person name="Lucker S."/>
            <person name="Wagner M."/>
            <person name="Maixner F."/>
            <person name="Pelletier E."/>
            <person name="Koch H."/>
            <person name="Vacherie B."/>
            <person name="Rattei T."/>
            <person name="Sinninghe Damste J."/>
            <person name="Spieck E."/>
            <person name="Le Paslier D."/>
            <person name="Daims H."/>
        </authorList>
    </citation>
    <scope>NUCLEOTIDE SEQUENCE [LARGE SCALE GENOMIC DNA]</scope>
</reference>